<evidence type="ECO:0000313" key="3">
    <source>
        <dbReference type="Proteomes" id="UP000006039"/>
    </source>
</evidence>
<proteinExistence type="predicted"/>
<name>J3NV56_GAET3</name>
<accession>J3NV56</accession>
<dbReference type="Proteomes" id="UP000006039">
    <property type="component" value="Unassembled WGS sequence"/>
</dbReference>
<evidence type="ECO:0000313" key="1">
    <source>
        <dbReference type="EMBL" id="EJT75232.1"/>
    </source>
</evidence>
<dbReference type="RefSeq" id="XP_009221232.1">
    <property type="nucleotide sequence ID" value="XM_009222968.1"/>
</dbReference>
<gene>
    <name evidence="2" type="primary">20345627</name>
    <name evidence="1" type="ORF">GGTG_05169</name>
</gene>
<reference evidence="2" key="4">
    <citation type="journal article" date="2015" name="G3 (Bethesda)">
        <title>Genome sequences of three phytopathogenic species of the Magnaporthaceae family of fungi.</title>
        <authorList>
            <person name="Okagaki L.H."/>
            <person name="Nunes C.C."/>
            <person name="Sailsbery J."/>
            <person name="Clay B."/>
            <person name="Brown D."/>
            <person name="John T."/>
            <person name="Oh Y."/>
            <person name="Young N."/>
            <person name="Fitzgerald M."/>
            <person name="Haas B.J."/>
            <person name="Zeng Q."/>
            <person name="Young S."/>
            <person name="Adiconis X."/>
            <person name="Fan L."/>
            <person name="Levin J.Z."/>
            <person name="Mitchell T.K."/>
            <person name="Okubara P.A."/>
            <person name="Farman M.L."/>
            <person name="Kohn L.M."/>
            <person name="Birren B."/>
            <person name="Ma L.-J."/>
            <person name="Dean R.A."/>
        </authorList>
    </citation>
    <scope>NUCLEOTIDE SEQUENCE</scope>
    <source>
        <strain evidence="2">R3-111a-1</strain>
    </source>
</reference>
<reference evidence="3" key="1">
    <citation type="submission" date="2010-07" db="EMBL/GenBank/DDBJ databases">
        <title>The genome sequence of Gaeumannomyces graminis var. tritici strain R3-111a-1.</title>
        <authorList>
            <consortium name="The Broad Institute Genome Sequencing Platform"/>
            <person name="Ma L.-J."/>
            <person name="Dead R."/>
            <person name="Young S."/>
            <person name="Zeng Q."/>
            <person name="Koehrsen M."/>
            <person name="Alvarado L."/>
            <person name="Berlin A."/>
            <person name="Chapman S.B."/>
            <person name="Chen Z."/>
            <person name="Freedman E."/>
            <person name="Gellesch M."/>
            <person name="Goldberg J."/>
            <person name="Griggs A."/>
            <person name="Gujja S."/>
            <person name="Heilman E.R."/>
            <person name="Heiman D."/>
            <person name="Hepburn T."/>
            <person name="Howarth C."/>
            <person name="Jen D."/>
            <person name="Larson L."/>
            <person name="Mehta T."/>
            <person name="Neiman D."/>
            <person name="Pearson M."/>
            <person name="Roberts A."/>
            <person name="Saif S."/>
            <person name="Shea T."/>
            <person name="Shenoy N."/>
            <person name="Sisk P."/>
            <person name="Stolte C."/>
            <person name="Sykes S."/>
            <person name="Walk T."/>
            <person name="White J."/>
            <person name="Yandava C."/>
            <person name="Haas B."/>
            <person name="Nusbaum C."/>
            <person name="Birren B."/>
        </authorList>
    </citation>
    <scope>NUCLEOTIDE SEQUENCE [LARGE SCALE GENOMIC DNA]</scope>
    <source>
        <strain evidence="3">R3-111a-1</strain>
    </source>
</reference>
<dbReference type="EMBL" id="GL385397">
    <property type="protein sequence ID" value="EJT75232.1"/>
    <property type="molecule type" value="Genomic_DNA"/>
</dbReference>
<dbReference type="VEuPathDB" id="FungiDB:GGTG_05169"/>
<protein>
    <submittedName>
        <fullName evidence="1 2">Uncharacterized protein</fullName>
    </submittedName>
</protein>
<dbReference type="GeneID" id="20345627"/>
<reference evidence="2" key="5">
    <citation type="submission" date="2018-04" db="UniProtKB">
        <authorList>
            <consortium name="EnsemblFungi"/>
        </authorList>
    </citation>
    <scope>IDENTIFICATION</scope>
    <source>
        <strain evidence="2">R3-111a-1</strain>
    </source>
</reference>
<dbReference type="AlphaFoldDB" id="J3NV56"/>
<dbReference type="HOGENOM" id="CLU_1441133_0_0_1"/>
<organism evidence="1">
    <name type="scientific">Gaeumannomyces tritici (strain R3-111a-1)</name>
    <name type="common">Wheat and barley take-all root rot fungus</name>
    <name type="synonym">Gaeumannomyces graminis var. tritici</name>
    <dbReference type="NCBI Taxonomy" id="644352"/>
    <lineage>
        <taxon>Eukaryota</taxon>
        <taxon>Fungi</taxon>
        <taxon>Dikarya</taxon>
        <taxon>Ascomycota</taxon>
        <taxon>Pezizomycotina</taxon>
        <taxon>Sordariomycetes</taxon>
        <taxon>Sordariomycetidae</taxon>
        <taxon>Magnaporthales</taxon>
        <taxon>Magnaporthaceae</taxon>
        <taxon>Gaeumannomyces</taxon>
    </lineage>
</organism>
<dbReference type="EnsemblFungi" id="EJT75232">
    <property type="protein sequence ID" value="EJT75232"/>
    <property type="gene ID" value="GGTG_05169"/>
</dbReference>
<reference evidence="1" key="3">
    <citation type="submission" date="2010-09" db="EMBL/GenBank/DDBJ databases">
        <title>Annotation of Gaeumannomyces graminis var. tritici R3-111a-1.</title>
        <authorList>
            <consortium name="The Broad Institute Genome Sequencing Platform"/>
            <person name="Ma L.-J."/>
            <person name="Dead R."/>
            <person name="Young S.K."/>
            <person name="Zeng Q."/>
            <person name="Gargeya S."/>
            <person name="Fitzgerald M."/>
            <person name="Haas B."/>
            <person name="Abouelleil A."/>
            <person name="Alvarado L."/>
            <person name="Arachchi H.M."/>
            <person name="Berlin A."/>
            <person name="Brown A."/>
            <person name="Chapman S.B."/>
            <person name="Chen Z."/>
            <person name="Dunbar C."/>
            <person name="Freedman E."/>
            <person name="Gearin G."/>
            <person name="Gellesch M."/>
            <person name="Goldberg J."/>
            <person name="Griggs A."/>
            <person name="Gujja S."/>
            <person name="Heiman D."/>
            <person name="Howarth C."/>
            <person name="Larson L."/>
            <person name="Lui A."/>
            <person name="MacDonald P.J.P."/>
            <person name="Mehta T."/>
            <person name="Montmayeur A."/>
            <person name="Murphy C."/>
            <person name="Neiman D."/>
            <person name="Pearson M."/>
            <person name="Priest M."/>
            <person name="Roberts A."/>
            <person name="Saif S."/>
            <person name="Shea T."/>
            <person name="Shenoy N."/>
            <person name="Sisk P."/>
            <person name="Stolte C."/>
            <person name="Sykes S."/>
            <person name="Yandava C."/>
            <person name="Wortman J."/>
            <person name="Nusbaum C."/>
            <person name="Birren B."/>
        </authorList>
    </citation>
    <scope>NUCLEOTIDE SEQUENCE</scope>
    <source>
        <strain evidence="1">R3-111a-1</strain>
    </source>
</reference>
<reference evidence="1" key="2">
    <citation type="submission" date="2010-07" db="EMBL/GenBank/DDBJ databases">
        <authorList>
            <consortium name="The Broad Institute Genome Sequencing Platform"/>
            <consortium name="Broad Institute Genome Sequencing Center for Infectious Disease"/>
            <person name="Ma L.-J."/>
            <person name="Dead R."/>
            <person name="Young S."/>
            <person name="Zeng Q."/>
            <person name="Koehrsen M."/>
            <person name="Alvarado L."/>
            <person name="Berlin A."/>
            <person name="Chapman S.B."/>
            <person name="Chen Z."/>
            <person name="Freedman E."/>
            <person name="Gellesch M."/>
            <person name="Goldberg J."/>
            <person name="Griggs A."/>
            <person name="Gujja S."/>
            <person name="Heilman E.R."/>
            <person name="Heiman D."/>
            <person name="Hepburn T."/>
            <person name="Howarth C."/>
            <person name="Jen D."/>
            <person name="Larson L."/>
            <person name="Mehta T."/>
            <person name="Neiman D."/>
            <person name="Pearson M."/>
            <person name="Roberts A."/>
            <person name="Saif S."/>
            <person name="Shea T."/>
            <person name="Shenoy N."/>
            <person name="Sisk P."/>
            <person name="Stolte C."/>
            <person name="Sykes S."/>
            <person name="Walk T."/>
            <person name="White J."/>
            <person name="Yandava C."/>
            <person name="Haas B."/>
            <person name="Nusbaum C."/>
            <person name="Birren B."/>
        </authorList>
    </citation>
    <scope>NUCLEOTIDE SEQUENCE</scope>
    <source>
        <strain evidence="1">R3-111a-1</strain>
    </source>
</reference>
<sequence length="188" mass="21096">MVTAKLISPPQNEIIIKKHENPILKLLRLNSTIITRAKSNTFAFNNKNCLFPLLFFNSNCKHSNGIFKLYKRCKINIKFKKLFGNNALFLKYLRSENNTLKHIAFNVKFAVKHGIKAIKANYCLISPFFTALTNIKTITIIVKSDTLFLQPMEAAGIAKASAGEFLSINCNAGNKKSLLNFLTGKGII</sequence>
<evidence type="ECO:0000313" key="2">
    <source>
        <dbReference type="EnsemblFungi" id="EJT75232"/>
    </source>
</evidence>
<keyword evidence="3" id="KW-1185">Reference proteome</keyword>